<gene>
    <name evidence="1" type="ORF">FHR23_002895</name>
</gene>
<dbReference type="EMBL" id="JACIJI010000007">
    <property type="protein sequence ID" value="MBB5719936.1"/>
    <property type="molecule type" value="Genomic_DNA"/>
</dbReference>
<comment type="caution">
    <text evidence="1">The sequence shown here is derived from an EMBL/GenBank/DDBJ whole genome shotgun (WGS) entry which is preliminary data.</text>
</comment>
<keyword evidence="2" id="KW-1185">Reference proteome</keyword>
<dbReference type="InterPro" id="IPR054234">
    <property type="entry name" value="DUF6961"/>
</dbReference>
<name>A0A840Z2K4_9SPHN</name>
<accession>A0A840Z2K4</accession>
<evidence type="ECO:0000313" key="1">
    <source>
        <dbReference type="EMBL" id="MBB5719936.1"/>
    </source>
</evidence>
<dbReference type="Pfam" id="PF22284">
    <property type="entry name" value="DUF6961"/>
    <property type="match status" value="1"/>
</dbReference>
<protein>
    <submittedName>
        <fullName evidence="1">Uncharacterized protein</fullName>
    </submittedName>
</protein>
<organism evidence="1 2">
    <name type="scientific">Stakelama sediminis</name>
    <dbReference type="NCBI Taxonomy" id="463200"/>
    <lineage>
        <taxon>Bacteria</taxon>
        <taxon>Pseudomonadati</taxon>
        <taxon>Pseudomonadota</taxon>
        <taxon>Alphaproteobacteria</taxon>
        <taxon>Sphingomonadales</taxon>
        <taxon>Sphingomonadaceae</taxon>
        <taxon>Stakelama</taxon>
    </lineage>
</organism>
<sequence length="67" mass="7352">MNRKPNSQELWSAASMVQRRHGAGAPLFVAERIGALALAGDQEGVNTWRAIARCLDQLRADGKISYQ</sequence>
<dbReference type="Proteomes" id="UP000554342">
    <property type="component" value="Unassembled WGS sequence"/>
</dbReference>
<proteinExistence type="predicted"/>
<evidence type="ECO:0000313" key="2">
    <source>
        <dbReference type="Proteomes" id="UP000554342"/>
    </source>
</evidence>
<dbReference type="AlphaFoldDB" id="A0A840Z2K4"/>
<reference evidence="1 2" key="1">
    <citation type="submission" date="2020-08" db="EMBL/GenBank/DDBJ databases">
        <title>Genomic Encyclopedia of Type Strains, Phase IV (KMG-IV): sequencing the most valuable type-strain genomes for metagenomic binning, comparative biology and taxonomic classification.</title>
        <authorList>
            <person name="Goeker M."/>
        </authorList>
    </citation>
    <scope>NUCLEOTIDE SEQUENCE [LARGE SCALE GENOMIC DNA]</scope>
    <source>
        <strain evidence="1 2">DSM 27203</strain>
    </source>
</reference>
<dbReference type="RefSeq" id="WP_184005328.1">
    <property type="nucleotide sequence ID" value="NZ_BAABIF010000011.1"/>
</dbReference>